<evidence type="ECO:0000256" key="1">
    <source>
        <dbReference type="ARBA" id="ARBA00022723"/>
    </source>
</evidence>
<sequence length="497" mass="54966">MPAQKRPLPSSVSPGPDAHVEEAPGADADGCGGGDRRSPKLTLNGVEERDGGPRQAKDRRHDSDADDEEEEGDREGGGGGSGSGSGSGGDDDCDSQSSQSDGVMDEFTLVKLVDVRKEVQCPICLGIIRKTRTVMECLHRFCRDCIDKSMRLGNNECPACRTHCASRRSLRDDPNYDALILALYPDIDKYEEEELAFSEEERTRNKRIQESIAETFRRQTEALVKKRSTVKGTDAASTRKTRRNMRPRRRGRISSPDIAPTDFDDEDREENGDVGSKDSSSVDDHSPDVRPKRARRWPMPRRSPAKTIGNTDNSIEDNDDSGGARDFVTASPLRGEMLAWGKNGTRSQTRHGNTSGSSGRMGKGGRVAKLVDQLRNADDFDSKLNLYLVLLPLDGQSVPKLEKPYLSCLPTLSVQHLCQFVALQLSRQPKEVEIYIRKNMDACLSANDSSKHETKPDQSNGLERLWEEKSLLDLYPSLATRQGDLELLYSLKAQGQG</sequence>
<dbReference type="SUPFAM" id="SSF57850">
    <property type="entry name" value="RING/U-box"/>
    <property type="match status" value="1"/>
</dbReference>
<reference evidence="7 8" key="1">
    <citation type="journal article" date="2009" name="Nature">
        <title>The Sorghum bicolor genome and the diversification of grasses.</title>
        <authorList>
            <person name="Paterson A.H."/>
            <person name="Bowers J.E."/>
            <person name="Bruggmann R."/>
            <person name="Dubchak I."/>
            <person name="Grimwood J."/>
            <person name="Gundlach H."/>
            <person name="Haberer G."/>
            <person name="Hellsten U."/>
            <person name="Mitros T."/>
            <person name="Poliakov A."/>
            <person name="Schmutz J."/>
            <person name="Spannagl M."/>
            <person name="Tang H."/>
            <person name="Wang X."/>
            <person name="Wicker T."/>
            <person name="Bharti A.K."/>
            <person name="Chapman J."/>
            <person name="Feltus F.A."/>
            <person name="Gowik U."/>
            <person name="Grigoriev I.V."/>
            <person name="Lyons E."/>
            <person name="Maher C.A."/>
            <person name="Martis M."/>
            <person name="Narechania A."/>
            <person name="Otillar R.P."/>
            <person name="Penning B.W."/>
            <person name="Salamov A.A."/>
            <person name="Wang Y."/>
            <person name="Zhang L."/>
            <person name="Carpita N.C."/>
            <person name="Freeling M."/>
            <person name="Gingle A.R."/>
            <person name="Hash C.T."/>
            <person name="Keller B."/>
            <person name="Klein P."/>
            <person name="Kresovich S."/>
            <person name="McCann M.C."/>
            <person name="Ming R."/>
            <person name="Peterson D.G."/>
            <person name="Mehboob-ur-Rahman"/>
            <person name="Ware D."/>
            <person name="Westhoff P."/>
            <person name="Mayer K.F."/>
            <person name="Messing J."/>
            <person name="Rokhsar D.S."/>
        </authorList>
    </citation>
    <scope>NUCLEOTIDE SEQUENCE [LARGE SCALE GENOMIC DNA]</scope>
    <source>
        <strain evidence="8">cv. BTx623</strain>
    </source>
</reference>
<evidence type="ECO:0000256" key="5">
    <source>
        <dbReference type="SAM" id="MobiDB-lite"/>
    </source>
</evidence>
<name>A0A1B6P9L3_SORBI</name>
<evidence type="ECO:0000256" key="3">
    <source>
        <dbReference type="ARBA" id="ARBA00022833"/>
    </source>
</evidence>
<evidence type="ECO:0000313" key="7">
    <source>
        <dbReference type="EMBL" id="KXG22271.1"/>
    </source>
</evidence>
<dbReference type="OMA" id="TQARAYI"/>
<feature type="compositionally biased region" description="Polar residues" evidence="5">
    <location>
        <begin position="344"/>
        <end position="354"/>
    </location>
</feature>
<keyword evidence="1" id="KW-0479">Metal-binding</keyword>
<dbReference type="GO" id="GO:0008270">
    <property type="term" value="F:zinc ion binding"/>
    <property type="evidence" value="ECO:0007669"/>
    <property type="project" value="UniProtKB-KW"/>
</dbReference>
<dbReference type="SMART" id="SM00184">
    <property type="entry name" value="RING"/>
    <property type="match status" value="1"/>
</dbReference>
<dbReference type="CDD" id="cd16531">
    <property type="entry name" value="RING-HC_RING1-like"/>
    <property type="match status" value="1"/>
</dbReference>
<dbReference type="PROSITE" id="PS50089">
    <property type="entry name" value="ZF_RING_2"/>
    <property type="match status" value="1"/>
</dbReference>
<keyword evidence="2 4" id="KW-0863">Zinc-finger</keyword>
<feature type="domain" description="RING-type" evidence="6">
    <location>
        <begin position="121"/>
        <end position="161"/>
    </location>
</feature>
<dbReference type="Proteomes" id="UP000000768">
    <property type="component" value="Chromosome 9"/>
</dbReference>
<reference evidence="8" key="2">
    <citation type="journal article" date="2018" name="Plant J.">
        <title>The Sorghum bicolor reference genome: improved assembly, gene annotations, a transcriptome atlas, and signatures of genome organization.</title>
        <authorList>
            <person name="McCormick R.F."/>
            <person name="Truong S.K."/>
            <person name="Sreedasyam A."/>
            <person name="Jenkins J."/>
            <person name="Shu S."/>
            <person name="Sims D."/>
            <person name="Kennedy M."/>
            <person name="Amirebrahimi M."/>
            <person name="Weers B.D."/>
            <person name="McKinley B."/>
            <person name="Mattison A."/>
            <person name="Morishige D.T."/>
            <person name="Grimwood J."/>
            <person name="Schmutz J."/>
            <person name="Mullet J.E."/>
        </authorList>
    </citation>
    <scope>NUCLEOTIDE SEQUENCE [LARGE SCALE GENOMIC DNA]</scope>
    <source>
        <strain evidence="8">cv. BTx623</strain>
    </source>
</reference>
<dbReference type="InterPro" id="IPR044592">
    <property type="entry name" value="RING1A/B"/>
</dbReference>
<dbReference type="EMBL" id="CM000768">
    <property type="protein sequence ID" value="KXG22271.1"/>
    <property type="molecule type" value="Genomic_DNA"/>
</dbReference>
<dbReference type="InterPro" id="IPR017907">
    <property type="entry name" value="Znf_RING_CS"/>
</dbReference>
<accession>A0A1B6P9L3</accession>
<dbReference type="Pfam" id="PF13923">
    <property type="entry name" value="zf-C3HC4_2"/>
    <property type="match status" value="1"/>
</dbReference>
<feature type="compositionally biased region" description="Gly residues" evidence="5">
    <location>
        <begin position="77"/>
        <end position="88"/>
    </location>
</feature>
<gene>
    <name evidence="7" type="ORF">SORBI_3009G184700</name>
</gene>
<dbReference type="OrthoDB" id="337575at2759"/>
<evidence type="ECO:0000259" key="6">
    <source>
        <dbReference type="PROSITE" id="PS50089"/>
    </source>
</evidence>
<feature type="compositionally biased region" description="Acidic residues" evidence="5">
    <location>
        <begin position="64"/>
        <end position="73"/>
    </location>
</feature>
<dbReference type="InterPro" id="IPR001841">
    <property type="entry name" value="Znf_RING"/>
</dbReference>
<feature type="compositionally biased region" description="Basic and acidic residues" evidence="5">
    <location>
        <begin position="280"/>
        <end position="291"/>
    </location>
</feature>
<evidence type="ECO:0000256" key="2">
    <source>
        <dbReference type="ARBA" id="ARBA00022771"/>
    </source>
</evidence>
<feature type="compositionally biased region" description="Basic residues" evidence="5">
    <location>
        <begin position="239"/>
        <end position="252"/>
    </location>
</feature>
<dbReference type="PANTHER" id="PTHR46537:SF10">
    <property type="entry name" value="OS05G0497600 PROTEIN"/>
    <property type="match status" value="1"/>
</dbReference>
<evidence type="ECO:0000256" key="4">
    <source>
        <dbReference type="PROSITE-ProRule" id="PRU00175"/>
    </source>
</evidence>
<dbReference type="AlphaFoldDB" id="A0A1B6P9L3"/>
<dbReference type="InParanoid" id="A0A1B6P9L3"/>
<dbReference type="FunCoup" id="A0A1B6P9L3">
    <property type="interactions" value="623"/>
</dbReference>
<dbReference type="PANTHER" id="PTHR46537">
    <property type="entry name" value="OS11G0578200 PROTEIN"/>
    <property type="match status" value="1"/>
</dbReference>
<feature type="compositionally biased region" description="Basic and acidic residues" evidence="5">
    <location>
        <begin position="46"/>
        <end position="63"/>
    </location>
</feature>
<keyword evidence="8" id="KW-1185">Reference proteome</keyword>
<keyword evidence="3" id="KW-0862">Zinc</keyword>
<dbReference type="PROSITE" id="PS00518">
    <property type="entry name" value="ZF_RING_1"/>
    <property type="match status" value="1"/>
</dbReference>
<protein>
    <recommendedName>
        <fullName evidence="6">RING-type domain-containing protein</fullName>
    </recommendedName>
</protein>
<feature type="region of interest" description="Disordered" evidence="5">
    <location>
        <begin position="219"/>
        <end position="364"/>
    </location>
</feature>
<dbReference type="STRING" id="4558.A0A1B6P9L3"/>
<dbReference type="eggNOG" id="KOG0311">
    <property type="taxonomic scope" value="Eukaryota"/>
</dbReference>
<organism evidence="7 8">
    <name type="scientific">Sorghum bicolor</name>
    <name type="common">Sorghum</name>
    <name type="synonym">Sorghum vulgare</name>
    <dbReference type="NCBI Taxonomy" id="4558"/>
    <lineage>
        <taxon>Eukaryota</taxon>
        <taxon>Viridiplantae</taxon>
        <taxon>Streptophyta</taxon>
        <taxon>Embryophyta</taxon>
        <taxon>Tracheophyta</taxon>
        <taxon>Spermatophyta</taxon>
        <taxon>Magnoliopsida</taxon>
        <taxon>Liliopsida</taxon>
        <taxon>Poales</taxon>
        <taxon>Poaceae</taxon>
        <taxon>PACMAD clade</taxon>
        <taxon>Panicoideae</taxon>
        <taxon>Andropogonodae</taxon>
        <taxon>Andropogoneae</taxon>
        <taxon>Sorghinae</taxon>
        <taxon>Sorghum</taxon>
    </lineage>
</organism>
<dbReference type="ExpressionAtlas" id="A0A1B6P9L3">
    <property type="expression patterns" value="baseline and differential"/>
</dbReference>
<feature type="region of interest" description="Disordered" evidence="5">
    <location>
        <begin position="1"/>
        <end position="101"/>
    </location>
</feature>
<feature type="compositionally biased region" description="Acidic residues" evidence="5">
    <location>
        <begin position="262"/>
        <end position="272"/>
    </location>
</feature>
<dbReference type="Gene3D" id="3.30.40.10">
    <property type="entry name" value="Zinc/RING finger domain, C3HC4 (zinc finger)"/>
    <property type="match status" value="1"/>
</dbReference>
<dbReference type="Gramene" id="KXG22271">
    <property type="protein sequence ID" value="KXG22271"/>
    <property type="gene ID" value="SORBI_3009G184700"/>
</dbReference>
<proteinExistence type="predicted"/>
<evidence type="ECO:0000313" key="8">
    <source>
        <dbReference type="Proteomes" id="UP000000768"/>
    </source>
</evidence>
<dbReference type="InterPro" id="IPR013083">
    <property type="entry name" value="Znf_RING/FYVE/PHD"/>
</dbReference>